<feature type="domain" description="GFO/IDH/MocA-like oxidoreductase" evidence="4">
    <location>
        <begin position="182"/>
        <end position="302"/>
    </location>
</feature>
<dbReference type="GO" id="GO:0000166">
    <property type="term" value="F:nucleotide binding"/>
    <property type="evidence" value="ECO:0007669"/>
    <property type="project" value="InterPro"/>
</dbReference>
<evidence type="ECO:0000313" key="5">
    <source>
        <dbReference type="EMBL" id="KAJ8906700.1"/>
    </source>
</evidence>
<organism evidence="5 6">
    <name type="scientific">Rhodosorus marinus</name>
    <dbReference type="NCBI Taxonomy" id="101924"/>
    <lineage>
        <taxon>Eukaryota</taxon>
        <taxon>Rhodophyta</taxon>
        <taxon>Stylonematophyceae</taxon>
        <taxon>Stylonematales</taxon>
        <taxon>Stylonemataceae</taxon>
        <taxon>Rhodosorus</taxon>
    </lineage>
</organism>
<comment type="caution">
    <text evidence="5">The sequence shown here is derived from an EMBL/GenBank/DDBJ whole genome shotgun (WGS) entry which is preliminary data.</text>
</comment>
<feature type="domain" description="Gfo/Idh/MocA-like oxidoreductase N-terminal" evidence="3">
    <location>
        <begin position="56"/>
        <end position="174"/>
    </location>
</feature>
<dbReference type="NCBIfam" id="TIGR04380">
    <property type="entry name" value="myo_inos_iolG"/>
    <property type="match status" value="1"/>
</dbReference>
<dbReference type="Proteomes" id="UP001157974">
    <property type="component" value="Unassembled WGS sequence"/>
</dbReference>
<dbReference type="Pfam" id="PF01408">
    <property type="entry name" value="GFO_IDH_MocA"/>
    <property type="match status" value="1"/>
</dbReference>
<keyword evidence="2" id="KW-0560">Oxidoreductase</keyword>
<evidence type="ECO:0008006" key="7">
    <source>
        <dbReference type="Google" id="ProtNLM"/>
    </source>
</evidence>
<gene>
    <name evidence="5" type="ORF">NDN08_003189</name>
</gene>
<dbReference type="PANTHER" id="PTHR42840">
    <property type="entry name" value="NAD(P)-BINDING ROSSMANN-FOLD SUPERFAMILY PROTEIN-RELATED"/>
    <property type="match status" value="1"/>
</dbReference>
<proteinExistence type="inferred from homology"/>
<keyword evidence="6" id="KW-1185">Reference proteome</keyword>
<evidence type="ECO:0000313" key="6">
    <source>
        <dbReference type="Proteomes" id="UP001157974"/>
    </source>
</evidence>
<accession>A0AAV8UW55</accession>
<dbReference type="InterPro" id="IPR030827">
    <property type="entry name" value="Myo_inos_IolG"/>
</dbReference>
<dbReference type="AlphaFoldDB" id="A0AAV8UW55"/>
<protein>
    <recommendedName>
        <fullName evidence="7">Inositol 2-dehydrogenase</fullName>
    </recommendedName>
</protein>
<evidence type="ECO:0000259" key="4">
    <source>
        <dbReference type="Pfam" id="PF22725"/>
    </source>
</evidence>
<comment type="similarity">
    <text evidence="1">Belongs to the Gfo/Idh/MocA family.</text>
</comment>
<dbReference type="InterPro" id="IPR036291">
    <property type="entry name" value="NAD(P)-bd_dom_sf"/>
</dbReference>
<reference evidence="5 6" key="1">
    <citation type="journal article" date="2023" name="Nat. Commun.">
        <title>Origin of minicircular mitochondrial genomes in red algae.</title>
        <authorList>
            <person name="Lee Y."/>
            <person name="Cho C.H."/>
            <person name="Lee Y.M."/>
            <person name="Park S.I."/>
            <person name="Yang J.H."/>
            <person name="West J.A."/>
            <person name="Bhattacharya D."/>
            <person name="Yoon H.S."/>
        </authorList>
    </citation>
    <scope>NUCLEOTIDE SEQUENCE [LARGE SCALE GENOMIC DNA]</scope>
    <source>
        <strain evidence="5 6">CCMP1338</strain>
        <tissue evidence="5">Whole cell</tissue>
    </source>
</reference>
<dbReference type="SUPFAM" id="SSF51735">
    <property type="entry name" value="NAD(P)-binding Rossmann-fold domains"/>
    <property type="match status" value="1"/>
</dbReference>
<evidence type="ECO:0000259" key="3">
    <source>
        <dbReference type="Pfam" id="PF01408"/>
    </source>
</evidence>
<dbReference type="Gene3D" id="3.30.360.10">
    <property type="entry name" value="Dihydrodipicolinate Reductase, domain 2"/>
    <property type="match status" value="1"/>
</dbReference>
<dbReference type="Pfam" id="PF22725">
    <property type="entry name" value="GFO_IDH_MocA_C3"/>
    <property type="match status" value="1"/>
</dbReference>
<dbReference type="GO" id="GO:0016491">
    <property type="term" value="F:oxidoreductase activity"/>
    <property type="evidence" value="ECO:0007669"/>
    <property type="project" value="UniProtKB-KW"/>
</dbReference>
<evidence type="ECO:0000256" key="1">
    <source>
        <dbReference type="ARBA" id="ARBA00010928"/>
    </source>
</evidence>
<name>A0AAV8UW55_9RHOD</name>
<dbReference type="PANTHER" id="PTHR42840:SF3">
    <property type="entry name" value="BINDING ROSSMANN FOLD OXIDOREDUCTASE, PUTATIVE (AFU_ORTHOLOGUE AFUA_2G10240)-RELATED"/>
    <property type="match status" value="1"/>
</dbReference>
<dbReference type="EMBL" id="JAMWBK010000003">
    <property type="protein sequence ID" value="KAJ8906700.1"/>
    <property type="molecule type" value="Genomic_DNA"/>
</dbReference>
<evidence type="ECO:0000256" key="2">
    <source>
        <dbReference type="ARBA" id="ARBA00023002"/>
    </source>
</evidence>
<dbReference type="SUPFAM" id="SSF55347">
    <property type="entry name" value="Glyceraldehyde-3-phosphate dehydrogenase-like, C-terminal domain"/>
    <property type="match status" value="1"/>
</dbReference>
<dbReference type="InterPro" id="IPR055170">
    <property type="entry name" value="GFO_IDH_MocA-like_dom"/>
</dbReference>
<sequence>MAFTVSVVVEGRFVGGGSCKHGGARRSRGTRFGLRMQETKVEGAKTVEVPTSKKLGVGIIGAGRIGQVHAENINLKVKNAKLVGISSGTKKLAEVCSLENSCTPYYDYHEMLENPELDAVCICSASNQHTDQIIAAAEAGKHIFCEKPIDTDLAVIDEALKAVKKAGVKLQVGFNRRFDCNYSRVRQAVVAGEIGTPQIFHITSRDPSPPPIEYVKNSGGIWLDCSIHDFDMARFLVGDDVEEVYALGAVNIDKQIEEYGDIDTSVISLKFKNGVIGTIDNSRRAVYGYDQRCEVFGSRGSVSINNNYPNSAVVSTAEKIQRDLPLHFFMDRYTESFVTEIRDFVDCVVEDKNVPVTGWDGRAPVVIAIAAKKSYHEGRPIKLSEVDLPIPEELEGWDGQ</sequence>
<dbReference type="FunFam" id="3.30.360.10:FF:000023">
    <property type="entry name" value="Inositol 2-dehydrogenase"/>
    <property type="match status" value="1"/>
</dbReference>
<dbReference type="InterPro" id="IPR000683">
    <property type="entry name" value="Gfo/Idh/MocA-like_OxRdtase_N"/>
</dbReference>
<dbReference type="Gene3D" id="3.40.50.720">
    <property type="entry name" value="NAD(P)-binding Rossmann-like Domain"/>
    <property type="match status" value="1"/>
</dbReference>